<name>A0A8J8NIL5_HALGN</name>
<keyword evidence="1" id="KW-0812">Transmembrane</keyword>
<reference evidence="2" key="1">
    <citation type="submission" date="2019-06" db="EMBL/GenBank/DDBJ databases">
        <authorList>
            <person name="Zheng W."/>
        </authorList>
    </citation>
    <scope>NUCLEOTIDE SEQUENCE</scope>
    <source>
        <strain evidence="2">QDHG01</strain>
    </source>
</reference>
<keyword evidence="1" id="KW-0472">Membrane</keyword>
<keyword evidence="3" id="KW-1185">Reference proteome</keyword>
<keyword evidence="1" id="KW-1133">Transmembrane helix</keyword>
<comment type="caution">
    <text evidence="2">The sequence shown here is derived from an EMBL/GenBank/DDBJ whole genome shotgun (WGS) entry which is preliminary data.</text>
</comment>
<dbReference type="Proteomes" id="UP000785679">
    <property type="component" value="Unassembled WGS sequence"/>
</dbReference>
<evidence type="ECO:0000313" key="2">
    <source>
        <dbReference type="EMBL" id="TNV75418.1"/>
    </source>
</evidence>
<dbReference type="AlphaFoldDB" id="A0A8J8NIL5"/>
<organism evidence="2 3">
    <name type="scientific">Halteria grandinella</name>
    <dbReference type="NCBI Taxonomy" id="5974"/>
    <lineage>
        <taxon>Eukaryota</taxon>
        <taxon>Sar</taxon>
        <taxon>Alveolata</taxon>
        <taxon>Ciliophora</taxon>
        <taxon>Intramacronucleata</taxon>
        <taxon>Spirotrichea</taxon>
        <taxon>Stichotrichia</taxon>
        <taxon>Sporadotrichida</taxon>
        <taxon>Halteriidae</taxon>
        <taxon>Halteria</taxon>
    </lineage>
</organism>
<sequence>MYRIIKIIIILTLAYLCELVRVSQLSRSIGSLSNVPYIIIQLSKYCFLFIIIPGALIWKVRAARREENFFEGRQIFDRENLLQAHHYKRRGSEDSTDFSD</sequence>
<feature type="transmembrane region" description="Helical" evidence="1">
    <location>
        <begin position="38"/>
        <end position="58"/>
    </location>
</feature>
<accession>A0A8J8NIL5</accession>
<proteinExistence type="predicted"/>
<protein>
    <submittedName>
        <fullName evidence="2">Uncharacterized protein</fullName>
    </submittedName>
</protein>
<dbReference type="EMBL" id="RRYP01015641">
    <property type="protein sequence ID" value="TNV75418.1"/>
    <property type="molecule type" value="Genomic_DNA"/>
</dbReference>
<gene>
    <name evidence="2" type="ORF">FGO68_gene13781</name>
</gene>
<evidence type="ECO:0000313" key="3">
    <source>
        <dbReference type="Proteomes" id="UP000785679"/>
    </source>
</evidence>
<evidence type="ECO:0000256" key="1">
    <source>
        <dbReference type="SAM" id="Phobius"/>
    </source>
</evidence>